<sequence length="553" mass="59655">MVNVEEPADLLLRGGVVYTATAIDSRPQAVAVRAGRIVAVGTDAQLGALVGARTEVVDLRGRLLLPGFQDAHVHPVEGGMTRKQCDLHELDTGTEYLDAIGNYARLRPAGQWVLGGGWSMDAFPGGIPDKGPLDRVVGKRPVYLPNRDGHSAWVSSHALELAGITAQTLDPADGRIERDNDGVPTGVLHEGAQRLITRLLPKTTSQDMLDGLIEGQRYLHSLGVTAWQDAIVGGDTAEHHSLAAYQDLASRGQLTARVVGALWWDRQRGNEQIPELLDARNASHIGRFKATSVKVMLDGVCETRTAAMLTPYLDDHGQETADFGMSFVDANELRRHVTALDAAGFQVHFHAIGDRAVRDALDAIEAARVANGYTDTRPHIAHIQVVHPEDRARFAQLGAVANAQPLWACSEPQMTELTIPLLGPERAAWQYPFASLIHSGARLAGGSDWPVSTPDPIQEIHVAVNRSLPGSEDLDAFLPNQALTLPEAIQAFTTGSAYVNHLDNETGTIQVGKKADLVLLDRNLLEEPTEEIALARVVLTLVDGQPVFTGDDT</sequence>
<dbReference type="InterPro" id="IPR011059">
    <property type="entry name" value="Metal-dep_hydrolase_composite"/>
</dbReference>
<dbReference type="SUPFAM" id="SSF51338">
    <property type="entry name" value="Composite domain of metallo-dependent hydrolases"/>
    <property type="match status" value="1"/>
</dbReference>
<dbReference type="GO" id="GO:0016810">
    <property type="term" value="F:hydrolase activity, acting on carbon-nitrogen (but not peptide) bonds"/>
    <property type="evidence" value="ECO:0007669"/>
    <property type="project" value="InterPro"/>
</dbReference>
<accession>A0A563E2Z6</accession>
<keyword evidence="2" id="KW-0378">Hydrolase</keyword>
<dbReference type="InterPro" id="IPR033932">
    <property type="entry name" value="YtcJ-like"/>
</dbReference>
<dbReference type="InterPro" id="IPR032466">
    <property type="entry name" value="Metal_Hydrolase"/>
</dbReference>
<dbReference type="Pfam" id="PF07969">
    <property type="entry name" value="Amidohydro_3"/>
    <property type="match status" value="1"/>
</dbReference>
<evidence type="ECO:0000313" key="2">
    <source>
        <dbReference type="EMBL" id="TWP36623.1"/>
    </source>
</evidence>
<proteinExistence type="predicted"/>
<reference evidence="2 3" key="2">
    <citation type="submission" date="2019-08" db="EMBL/GenBank/DDBJ databases">
        <title>Jejuicoccus antrihumi gen. nov., sp. nov., a new member of the family Dermacoccaceae isolated from a cave.</title>
        <authorList>
            <person name="Schumann P."/>
            <person name="Kim I.S."/>
        </authorList>
    </citation>
    <scope>NUCLEOTIDE SEQUENCE [LARGE SCALE GENOMIC DNA]</scope>
    <source>
        <strain evidence="2 3">C5-26</strain>
    </source>
</reference>
<evidence type="ECO:0000313" key="3">
    <source>
        <dbReference type="Proteomes" id="UP000320244"/>
    </source>
</evidence>
<dbReference type="Gene3D" id="2.30.40.10">
    <property type="entry name" value="Urease, subunit C, domain 1"/>
    <property type="match status" value="1"/>
</dbReference>
<evidence type="ECO:0000259" key="1">
    <source>
        <dbReference type="Pfam" id="PF07969"/>
    </source>
</evidence>
<comment type="caution">
    <text evidence="2">The sequence shown here is derived from an EMBL/GenBank/DDBJ whole genome shotgun (WGS) entry which is preliminary data.</text>
</comment>
<dbReference type="Gene3D" id="3.20.20.140">
    <property type="entry name" value="Metal-dependent hydrolases"/>
    <property type="match status" value="1"/>
</dbReference>
<dbReference type="Gene3D" id="3.10.310.70">
    <property type="match status" value="1"/>
</dbReference>
<keyword evidence="3" id="KW-1185">Reference proteome</keyword>
<dbReference type="AlphaFoldDB" id="A0A563E2Z6"/>
<name>A0A563E2Z6_9MICO</name>
<dbReference type="EMBL" id="VCQV01000010">
    <property type="protein sequence ID" value="TWP36623.1"/>
    <property type="molecule type" value="Genomic_DNA"/>
</dbReference>
<dbReference type="RefSeq" id="WP_146316464.1">
    <property type="nucleotide sequence ID" value="NZ_VCQV01000010.1"/>
</dbReference>
<protein>
    <submittedName>
        <fullName evidence="2">Amidohydrolase</fullName>
    </submittedName>
</protein>
<dbReference type="Proteomes" id="UP000320244">
    <property type="component" value="Unassembled WGS sequence"/>
</dbReference>
<organism evidence="2 3">
    <name type="scientific">Leekyejoonella antrihumi</name>
    <dbReference type="NCBI Taxonomy" id="1660198"/>
    <lineage>
        <taxon>Bacteria</taxon>
        <taxon>Bacillati</taxon>
        <taxon>Actinomycetota</taxon>
        <taxon>Actinomycetes</taxon>
        <taxon>Micrococcales</taxon>
        <taxon>Dermacoccaceae</taxon>
        <taxon>Leekyejoonella</taxon>
    </lineage>
</organism>
<dbReference type="PANTHER" id="PTHR22642:SF2">
    <property type="entry name" value="PROTEIN LONG AFTER FAR-RED 3"/>
    <property type="match status" value="1"/>
</dbReference>
<feature type="domain" description="Amidohydrolase 3" evidence="1">
    <location>
        <begin position="55"/>
        <end position="548"/>
    </location>
</feature>
<reference evidence="2 3" key="1">
    <citation type="submission" date="2019-05" db="EMBL/GenBank/DDBJ databases">
        <authorList>
            <person name="Lee S.D."/>
        </authorList>
    </citation>
    <scope>NUCLEOTIDE SEQUENCE [LARGE SCALE GENOMIC DNA]</scope>
    <source>
        <strain evidence="2 3">C5-26</strain>
    </source>
</reference>
<gene>
    <name evidence="2" type="ORF">FGL98_09160</name>
</gene>
<dbReference type="PANTHER" id="PTHR22642">
    <property type="entry name" value="IMIDAZOLONEPROPIONASE"/>
    <property type="match status" value="1"/>
</dbReference>
<dbReference type="CDD" id="cd01300">
    <property type="entry name" value="YtcJ_like"/>
    <property type="match status" value="1"/>
</dbReference>
<dbReference type="OrthoDB" id="3238066at2"/>
<dbReference type="InterPro" id="IPR013108">
    <property type="entry name" value="Amidohydro_3"/>
</dbReference>
<dbReference type="SUPFAM" id="SSF51556">
    <property type="entry name" value="Metallo-dependent hydrolases"/>
    <property type="match status" value="1"/>
</dbReference>